<keyword evidence="4" id="KW-0202">Cytokine</keyword>
<dbReference type="FunFam" id="2.60.40.10:FF:001499">
    <property type="entry name" value="Interleukin-27 subunit beta"/>
    <property type="match status" value="1"/>
</dbReference>
<keyword evidence="6" id="KW-0732">Signal</keyword>
<dbReference type="SMART" id="SM00060">
    <property type="entry name" value="FN3"/>
    <property type="match status" value="2"/>
</dbReference>
<evidence type="ECO:0000256" key="10">
    <source>
        <dbReference type="ARBA" id="ARBA00023274"/>
    </source>
</evidence>
<keyword evidence="18" id="KW-1185">Reference proteome</keyword>
<dbReference type="GO" id="GO:0002376">
    <property type="term" value="P:immune system process"/>
    <property type="evidence" value="ECO:0007669"/>
    <property type="project" value="UniProtKB-ARBA"/>
</dbReference>
<gene>
    <name evidence="17" type="ORF">J0S82_005930</name>
</gene>
<dbReference type="Pfam" id="PF01199">
    <property type="entry name" value="Ribosomal_L34e"/>
    <property type="match status" value="1"/>
</dbReference>
<dbReference type="PROSITE" id="PS01354">
    <property type="entry name" value="HEMATOPO_REC_L_F3"/>
    <property type="match status" value="1"/>
</dbReference>
<dbReference type="AlphaFoldDB" id="A0A8J6AIS8"/>
<dbReference type="GO" id="GO:0005615">
    <property type="term" value="C:extracellular space"/>
    <property type="evidence" value="ECO:0007669"/>
    <property type="project" value="UniProtKB-KW"/>
</dbReference>
<proteinExistence type="inferred from homology"/>
<dbReference type="InterPro" id="IPR003961">
    <property type="entry name" value="FN3_dom"/>
</dbReference>
<evidence type="ECO:0000259" key="16">
    <source>
        <dbReference type="PROSITE" id="PS50853"/>
    </source>
</evidence>
<dbReference type="Proteomes" id="UP000700334">
    <property type="component" value="Unassembled WGS sequence"/>
</dbReference>
<protein>
    <recommendedName>
        <fullName evidence="15">Interleukin-27 subunit beta</fullName>
    </recommendedName>
    <alternativeName>
        <fullName evidence="12">60S ribosomal protein L34</fullName>
    </alternativeName>
    <alternativeName>
        <fullName evidence="11">Large ribosomal subunit protein eL34</fullName>
    </alternativeName>
</protein>
<dbReference type="PANTHER" id="PTHR48483">
    <property type="entry name" value="INTERLEUKIN-27 SUBUNIT BETA"/>
    <property type="match status" value="1"/>
</dbReference>
<evidence type="ECO:0000256" key="12">
    <source>
        <dbReference type="ARBA" id="ARBA00035333"/>
    </source>
</evidence>
<name>A0A8J6AIS8_GALPY</name>
<comment type="subunit">
    <text evidence="14">Heterodimer with IL27/IL27A; not disulfide-linked. This heterodimer is known as interleukin IL-27. Heterodimer with IL12A; not disulfide-linked. This heterodimer is known as interleukin IL-35. Interacts with SQSTM1.</text>
</comment>
<evidence type="ECO:0000256" key="15">
    <source>
        <dbReference type="ARBA" id="ARBA00074578"/>
    </source>
</evidence>
<dbReference type="GO" id="GO:0005840">
    <property type="term" value="C:ribosome"/>
    <property type="evidence" value="ECO:0007669"/>
    <property type="project" value="UniProtKB-KW"/>
</dbReference>
<keyword evidence="9" id="KW-0325">Glycoprotein</keyword>
<dbReference type="InterPro" id="IPR036116">
    <property type="entry name" value="FN3_sf"/>
</dbReference>
<dbReference type="GO" id="GO:0005125">
    <property type="term" value="F:cytokine activity"/>
    <property type="evidence" value="ECO:0007669"/>
    <property type="project" value="UniProtKB-KW"/>
</dbReference>
<dbReference type="CDD" id="cd00063">
    <property type="entry name" value="FN3"/>
    <property type="match status" value="1"/>
</dbReference>
<dbReference type="Pfam" id="PF00041">
    <property type="entry name" value="fn3"/>
    <property type="match status" value="1"/>
</dbReference>
<dbReference type="Gene3D" id="2.60.40.10">
    <property type="entry name" value="Immunoglobulins"/>
    <property type="match status" value="2"/>
</dbReference>
<dbReference type="InterPro" id="IPR056621">
    <property type="entry name" value="FN3_IL27B_N"/>
</dbReference>
<reference evidence="17" key="1">
    <citation type="journal article" date="2021" name="Evol. Appl.">
        <title>The genome of the Pyrenean desman and the effects of bottlenecks and inbreeding on the genomic landscape of an endangered species.</title>
        <authorList>
            <person name="Escoda L."/>
            <person name="Castresana J."/>
        </authorList>
    </citation>
    <scope>NUCLEOTIDE SEQUENCE</scope>
    <source>
        <strain evidence="17">IBE-C5619</strain>
    </source>
</reference>
<keyword evidence="8" id="KW-0689">Ribosomal protein</keyword>
<dbReference type="GO" id="GO:0016020">
    <property type="term" value="C:membrane"/>
    <property type="evidence" value="ECO:0007669"/>
    <property type="project" value="InterPro"/>
</dbReference>
<dbReference type="InterPro" id="IPR053073">
    <property type="entry name" value="IL11/IL27_subunit_beta"/>
</dbReference>
<evidence type="ECO:0000256" key="7">
    <source>
        <dbReference type="ARBA" id="ARBA00022737"/>
    </source>
</evidence>
<dbReference type="GO" id="GO:1990904">
    <property type="term" value="C:ribonucleoprotein complex"/>
    <property type="evidence" value="ECO:0007669"/>
    <property type="project" value="UniProtKB-KW"/>
</dbReference>
<dbReference type="PANTHER" id="PTHR48483:SF2">
    <property type="entry name" value="INTERLEUKIN-27 SUBUNIT BETA"/>
    <property type="match status" value="1"/>
</dbReference>
<evidence type="ECO:0000256" key="6">
    <source>
        <dbReference type="ARBA" id="ARBA00022729"/>
    </source>
</evidence>
<sequence>TSVVEHVPCAWREVGGWPSTSQSQGKPEVHVQLLPLSGALASPAQPRVRCRASRYPVAVDCSWTLPLAPPNSARPTSFIATYRLGVAAHGESRPCLQPTPEATSCTIPDVQMFSMVPYVLNVTAVHPWGVSSSFVSIVPEHIIKPDPPVGVHLSPLPGHQLWVQWKPPQSWPFPEVFSLKYRIRYKRHGAARYRQVGPIEATSFTLRAVRPQARYCIQVAAQDLTNYGESSDWSFPAATSVTLSKMTAVPFFLFRGHCLEVLSMVQRLTYRLRFPQHRLTNPGENCLPLNQDSQESTKSACGVCPANFEGLLCSKRRQNEKPISRACGGCMWANCVQDRIQRAFLTEKQEIIVTVLTAQAHIQKAKDKVKLF</sequence>
<dbReference type="OrthoDB" id="6381660at2759"/>
<dbReference type="PROSITE" id="PS50853">
    <property type="entry name" value="FN3"/>
    <property type="match status" value="1"/>
</dbReference>
<dbReference type="InterPro" id="IPR008195">
    <property type="entry name" value="Ribosomal_eL34"/>
</dbReference>
<dbReference type="GO" id="GO:0006412">
    <property type="term" value="P:translation"/>
    <property type="evidence" value="ECO:0007669"/>
    <property type="project" value="InterPro"/>
</dbReference>
<comment type="similarity">
    <text evidence="2">Belongs to the eukaryotic ribosomal protein eL34 family.</text>
</comment>
<dbReference type="FunFam" id="2.60.40.10:FF:000136">
    <property type="entry name" value="Ciliary neurotrophic factor receptor alpha"/>
    <property type="match status" value="1"/>
</dbReference>
<evidence type="ECO:0000256" key="14">
    <source>
        <dbReference type="ARBA" id="ARBA00064712"/>
    </source>
</evidence>
<evidence type="ECO:0000256" key="3">
    <source>
        <dbReference type="ARBA" id="ARBA00010890"/>
    </source>
</evidence>
<evidence type="ECO:0000256" key="9">
    <source>
        <dbReference type="ARBA" id="ARBA00023180"/>
    </source>
</evidence>
<dbReference type="EMBL" id="JAGFMF010011614">
    <property type="protein sequence ID" value="KAG8519105.1"/>
    <property type="molecule type" value="Genomic_DNA"/>
</dbReference>
<feature type="non-terminal residue" evidence="17">
    <location>
        <position position="372"/>
    </location>
</feature>
<comment type="similarity">
    <text evidence="3">Belongs to the type I cytokine receptor family. Type 3 subfamily.</text>
</comment>
<accession>A0A8J6AIS8</accession>
<evidence type="ECO:0000313" key="17">
    <source>
        <dbReference type="EMBL" id="KAG8519105.1"/>
    </source>
</evidence>
<dbReference type="InterPro" id="IPR003530">
    <property type="entry name" value="Hematopoietin_rcpt_L_F3_CS"/>
</dbReference>
<evidence type="ECO:0000256" key="5">
    <source>
        <dbReference type="ARBA" id="ARBA00022525"/>
    </source>
</evidence>
<evidence type="ECO:0000256" key="4">
    <source>
        <dbReference type="ARBA" id="ARBA00022514"/>
    </source>
</evidence>
<dbReference type="Pfam" id="PF24031">
    <property type="entry name" value="FN3_IL27B_N"/>
    <property type="match status" value="1"/>
</dbReference>
<comment type="function">
    <text evidence="13">Associates with IL27 to form the IL-27 interleukin, a heterodimeric cytokine which functions in innate immunity. IL-27 has pro- and anti-inflammatory properties, that can regulate T-helper cell development, suppress T-cell proliferation, stimulate cytotoxic T-cell activity, induce isotype switching in B-cells, and that has diverse effects on innate immune cells. Among its target cells are CD4 T-helper cells which can differentiate in type 1 effector cells (TH1), type 2 effector cells (TH2) and IL17 producing helper T-cells (TH17). It drives rapid clonal expansion of naive but not memory CD4 T-cells. It also strongly synergizes with IL-12 to trigger interferon-gamma/IFN-gamma production of naive CD4 T-cells, binds to the cytokine receptor WSX-1/TCCR. Another important role of IL-27 is its antitumor activity as well as its antiangiogenic activity with activation of production of antiangiogenic chemokines.</text>
</comment>
<dbReference type="SUPFAM" id="SSF49265">
    <property type="entry name" value="Fibronectin type III"/>
    <property type="match status" value="2"/>
</dbReference>
<organism evidence="17 18">
    <name type="scientific">Galemys pyrenaicus</name>
    <name type="common">Iberian desman</name>
    <name type="synonym">Pyrenean desman</name>
    <dbReference type="NCBI Taxonomy" id="202257"/>
    <lineage>
        <taxon>Eukaryota</taxon>
        <taxon>Metazoa</taxon>
        <taxon>Chordata</taxon>
        <taxon>Craniata</taxon>
        <taxon>Vertebrata</taxon>
        <taxon>Euteleostomi</taxon>
        <taxon>Mammalia</taxon>
        <taxon>Eutheria</taxon>
        <taxon>Laurasiatheria</taxon>
        <taxon>Eulipotyphla</taxon>
        <taxon>Talpidae</taxon>
        <taxon>Galemys</taxon>
    </lineage>
</organism>
<dbReference type="GO" id="GO:0003735">
    <property type="term" value="F:structural constituent of ribosome"/>
    <property type="evidence" value="ECO:0007669"/>
    <property type="project" value="InterPro"/>
</dbReference>
<evidence type="ECO:0000256" key="13">
    <source>
        <dbReference type="ARBA" id="ARBA00060104"/>
    </source>
</evidence>
<dbReference type="InterPro" id="IPR038562">
    <property type="entry name" value="Ribosomal_eL34_C_sf"/>
</dbReference>
<evidence type="ECO:0000256" key="2">
    <source>
        <dbReference type="ARBA" id="ARBA00009875"/>
    </source>
</evidence>
<evidence type="ECO:0000256" key="8">
    <source>
        <dbReference type="ARBA" id="ARBA00022980"/>
    </source>
</evidence>
<comment type="caution">
    <text evidence="17">The sequence shown here is derived from an EMBL/GenBank/DDBJ whole genome shotgun (WGS) entry which is preliminary data.</text>
</comment>
<keyword evidence="5" id="KW-0964">Secreted</keyword>
<evidence type="ECO:0000256" key="11">
    <source>
        <dbReference type="ARBA" id="ARBA00035227"/>
    </source>
</evidence>
<keyword evidence="10" id="KW-0687">Ribonucleoprotein</keyword>
<comment type="subcellular location">
    <subcellularLocation>
        <location evidence="1">Secreted</location>
    </subcellularLocation>
</comment>
<dbReference type="InterPro" id="IPR013783">
    <property type="entry name" value="Ig-like_fold"/>
</dbReference>
<dbReference type="GO" id="GO:0004896">
    <property type="term" value="F:cytokine receptor activity"/>
    <property type="evidence" value="ECO:0007669"/>
    <property type="project" value="InterPro"/>
</dbReference>
<evidence type="ECO:0000313" key="18">
    <source>
        <dbReference type="Proteomes" id="UP000700334"/>
    </source>
</evidence>
<feature type="domain" description="Fibronectin type-III" evidence="16">
    <location>
        <begin position="147"/>
        <end position="242"/>
    </location>
</feature>
<evidence type="ECO:0000256" key="1">
    <source>
        <dbReference type="ARBA" id="ARBA00004613"/>
    </source>
</evidence>
<keyword evidence="7" id="KW-0677">Repeat</keyword>
<dbReference type="Gene3D" id="6.20.340.10">
    <property type="match status" value="1"/>
</dbReference>